<evidence type="ECO:0000313" key="2">
    <source>
        <dbReference type="Proteomes" id="UP000008363"/>
    </source>
</evidence>
<evidence type="ECO:0000313" key="1">
    <source>
        <dbReference type="EMBL" id="GAB89452.1"/>
    </source>
</evidence>
<name>K6WB82_9ACTN</name>
<reference evidence="1 2" key="1">
    <citation type="submission" date="2012-08" db="EMBL/GenBank/DDBJ databases">
        <title>Whole genome shotgun sequence of Gordonia rhizosphera NBRC 16068.</title>
        <authorList>
            <person name="Takarada H."/>
            <person name="Isaki S."/>
            <person name="Hosoyama A."/>
            <person name="Tsuchikane K."/>
            <person name="Katsumata H."/>
            <person name="Baba S."/>
            <person name="Ohji S."/>
            <person name="Yamazaki S."/>
            <person name="Fujita N."/>
        </authorList>
    </citation>
    <scope>NUCLEOTIDE SEQUENCE [LARGE SCALE GENOMIC DNA]</scope>
    <source>
        <strain evidence="1 2">NBRC 16068</strain>
    </source>
</reference>
<organism evidence="1 2">
    <name type="scientific">Gordonia rhizosphera NBRC 16068</name>
    <dbReference type="NCBI Taxonomy" id="1108045"/>
    <lineage>
        <taxon>Bacteria</taxon>
        <taxon>Bacillati</taxon>
        <taxon>Actinomycetota</taxon>
        <taxon>Actinomycetes</taxon>
        <taxon>Mycobacteriales</taxon>
        <taxon>Gordoniaceae</taxon>
        <taxon>Gordonia</taxon>
    </lineage>
</organism>
<dbReference type="STRING" id="1108045.GORHZ_062_00260"/>
<comment type="caution">
    <text evidence="1">The sequence shown here is derived from an EMBL/GenBank/DDBJ whole genome shotgun (WGS) entry which is preliminary data.</text>
</comment>
<dbReference type="eggNOG" id="ENOG5033888">
    <property type="taxonomic scope" value="Bacteria"/>
</dbReference>
<keyword evidence="2" id="KW-1185">Reference proteome</keyword>
<gene>
    <name evidence="1" type="ORF">GORHZ_062_00260</name>
</gene>
<dbReference type="AlphaFoldDB" id="K6WB82"/>
<protein>
    <submittedName>
        <fullName evidence="1">Uncharacterized protein</fullName>
    </submittedName>
</protein>
<dbReference type="Proteomes" id="UP000008363">
    <property type="component" value="Unassembled WGS sequence"/>
</dbReference>
<accession>K6WB82</accession>
<dbReference type="EMBL" id="BAHC01000062">
    <property type="protein sequence ID" value="GAB89452.1"/>
    <property type="molecule type" value="Genomic_DNA"/>
</dbReference>
<dbReference type="RefSeq" id="WP_006331480.1">
    <property type="nucleotide sequence ID" value="NZ_BAHC01000062.1"/>
</dbReference>
<proteinExistence type="predicted"/>
<sequence length="246" mass="25685">MVPSPGDGDAPLLSGDVFGGPVPREVALAVGAAALVGKAAVVGGQLARAGARRVMRLPIVGPLARAGADRLSAEGERLLTDVGPVAVESAFDLISRVVTEIVGHLDITSVVRDDVDLDAIAADLDIDAILARVDLNAIIRERVDINAVIRDSVNLDEIAKGIDIGAIVERVDVDAILARVDLIAIANDVIDGVDLTEIIREASTSVTADVMTDVRSSGERADDAVAHLVSRVLHRRSEEKPGDTHD</sequence>